<dbReference type="Proteomes" id="UP000481153">
    <property type="component" value="Unassembled WGS sequence"/>
</dbReference>
<dbReference type="InterPro" id="IPR000073">
    <property type="entry name" value="AB_hydrolase_1"/>
</dbReference>
<sequence>MARTPRHVHIEVGTRRLLGLLASAPSSPSSSSIVLYFHGFPDLSVHPDTSAPPDFASRMPRKLQELLPYDLLCVNFSGLPGSDDVVPYRSKLLSRELEDADGMIAYCEHALQKQHVHVVGLSTGAILATLLRNHTQHKSLRSIAVIAGIADTAAGIHLDFSQDQLDAAQVHGYCMTPFFWPTDWPLPADATDFDASSGKLFRPLDAAYLDDMKSLDIATSVRDGPIPLLVIHGDQDKNVPLRHGETLFQSAREPKQWLLLKGANHLLSNSKHIKRAAADIQRHIHQSETDM</sequence>
<name>A0A6G0XT02_9STRA</name>
<dbReference type="Pfam" id="PF12697">
    <property type="entry name" value="Abhydrolase_6"/>
    <property type="match status" value="1"/>
</dbReference>
<proteinExistence type="predicted"/>
<dbReference type="InterPro" id="IPR029058">
    <property type="entry name" value="AB_hydrolase_fold"/>
</dbReference>
<dbReference type="AlphaFoldDB" id="A0A6G0XT02"/>
<dbReference type="VEuPathDB" id="FungiDB:AeMF1_012668"/>
<protein>
    <recommendedName>
        <fullName evidence="1">AB hydrolase-1 domain-containing protein</fullName>
    </recommendedName>
</protein>
<accession>A0A6G0XT02</accession>
<reference evidence="2 3" key="1">
    <citation type="submission" date="2019-07" db="EMBL/GenBank/DDBJ databases">
        <title>Genomics analysis of Aphanomyces spp. identifies a new class of oomycete effector associated with host adaptation.</title>
        <authorList>
            <person name="Gaulin E."/>
        </authorList>
    </citation>
    <scope>NUCLEOTIDE SEQUENCE [LARGE SCALE GENOMIC DNA]</scope>
    <source>
        <strain evidence="2 3">ATCC 201684</strain>
    </source>
</reference>
<evidence type="ECO:0000313" key="2">
    <source>
        <dbReference type="EMBL" id="KAF0743561.1"/>
    </source>
</evidence>
<organism evidence="2 3">
    <name type="scientific">Aphanomyces euteiches</name>
    <dbReference type="NCBI Taxonomy" id="100861"/>
    <lineage>
        <taxon>Eukaryota</taxon>
        <taxon>Sar</taxon>
        <taxon>Stramenopiles</taxon>
        <taxon>Oomycota</taxon>
        <taxon>Saprolegniomycetes</taxon>
        <taxon>Saprolegniales</taxon>
        <taxon>Verrucalvaceae</taxon>
        <taxon>Aphanomyces</taxon>
    </lineage>
</organism>
<evidence type="ECO:0000259" key="1">
    <source>
        <dbReference type="Pfam" id="PF12697"/>
    </source>
</evidence>
<dbReference type="EMBL" id="VJMJ01000013">
    <property type="protein sequence ID" value="KAF0743561.1"/>
    <property type="molecule type" value="Genomic_DNA"/>
</dbReference>
<dbReference type="PANTHER" id="PTHR12277">
    <property type="entry name" value="ALPHA/BETA HYDROLASE DOMAIN-CONTAINING PROTEIN"/>
    <property type="match status" value="1"/>
</dbReference>
<evidence type="ECO:0000313" key="3">
    <source>
        <dbReference type="Proteomes" id="UP000481153"/>
    </source>
</evidence>
<dbReference type="Gene3D" id="3.40.50.1820">
    <property type="entry name" value="alpha/beta hydrolase"/>
    <property type="match status" value="1"/>
</dbReference>
<gene>
    <name evidence="2" type="ORF">Ae201684_001709</name>
</gene>
<comment type="caution">
    <text evidence="2">The sequence shown here is derived from an EMBL/GenBank/DDBJ whole genome shotgun (WGS) entry which is preliminary data.</text>
</comment>
<keyword evidence="3" id="KW-1185">Reference proteome</keyword>
<dbReference type="SUPFAM" id="SSF53474">
    <property type="entry name" value="alpha/beta-Hydrolases"/>
    <property type="match status" value="1"/>
</dbReference>
<feature type="domain" description="AB hydrolase-1" evidence="1">
    <location>
        <begin position="35"/>
        <end position="267"/>
    </location>
</feature>
<dbReference type="PANTHER" id="PTHR12277:SF81">
    <property type="entry name" value="PROTEIN ABHD13"/>
    <property type="match status" value="1"/>
</dbReference>